<proteinExistence type="predicted"/>
<protein>
    <submittedName>
        <fullName evidence="3">Fasciclin domain-containing protein</fullName>
    </submittedName>
</protein>
<feature type="domain" description="FAS1" evidence="2">
    <location>
        <begin position="57"/>
        <end position="146"/>
    </location>
</feature>
<keyword evidence="4" id="KW-1185">Reference proteome</keyword>
<sequence length="233" mass="26353">MRKKMKVLNSIICIMVIVTCFITGCKKDGYFVGGTLHDAKVNLTTYDFLKNNDRGLFDTLIMLIDKAGIKEKINASNTTFFAPTDYAINNYVEFRTLKEQEIDPTKKWTVDSIIKYELTRFADSLDIYRIPQTLDYGDLTQNGKLYSTARHDAEAVVSYERTNDPALGYNPGSSNWPQVVIFTYLFQPISEPFVAEEIPTSVGARTIVQTSGVESLTGRVNVLTNQHTLFFAR</sequence>
<dbReference type="OrthoDB" id="655802at2"/>
<dbReference type="InterPro" id="IPR000782">
    <property type="entry name" value="FAS1_domain"/>
</dbReference>
<evidence type="ECO:0000256" key="1">
    <source>
        <dbReference type="SAM" id="Phobius"/>
    </source>
</evidence>
<dbReference type="SUPFAM" id="SSF82153">
    <property type="entry name" value="FAS1 domain"/>
    <property type="match status" value="1"/>
</dbReference>
<dbReference type="PROSITE" id="PS51257">
    <property type="entry name" value="PROKAR_LIPOPROTEIN"/>
    <property type="match status" value="1"/>
</dbReference>
<dbReference type="InterPro" id="IPR036378">
    <property type="entry name" value="FAS1_dom_sf"/>
</dbReference>
<keyword evidence="1" id="KW-0472">Membrane</keyword>
<accession>A0A1H7T9H8</accession>
<keyword evidence="1" id="KW-1133">Transmembrane helix</keyword>
<name>A0A1H7T9H8_OLID1</name>
<reference evidence="4" key="1">
    <citation type="submission" date="2016-10" db="EMBL/GenBank/DDBJ databases">
        <authorList>
            <person name="Varghese N."/>
            <person name="Submissions S."/>
        </authorList>
    </citation>
    <scope>NUCLEOTIDE SEQUENCE [LARGE SCALE GENOMIC DNA]</scope>
    <source>
        <strain evidence="4">DSM 18733</strain>
    </source>
</reference>
<dbReference type="EMBL" id="FOAF01000004">
    <property type="protein sequence ID" value="SEL81512.1"/>
    <property type="molecule type" value="Genomic_DNA"/>
</dbReference>
<organism evidence="3 4">
    <name type="scientific">Olivibacter domesticus</name>
    <name type="common">Pseudosphingobacterium domesticum</name>
    <dbReference type="NCBI Taxonomy" id="407022"/>
    <lineage>
        <taxon>Bacteria</taxon>
        <taxon>Pseudomonadati</taxon>
        <taxon>Bacteroidota</taxon>
        <taxon>Sphingobacteriia</taxon>
        <taxon>Sphingobacteriales</taxon>
        <taxon>Sphingobacteriaceae</taxon>
        <taxon>Olivibacter</taxon>
    </lineage>
</organism>
<keyword evidence="1" id="KW-0812">Transmembrane</keyword>
<dbReference type="Proteomes" id="UP000199421">
    <property type="component" value="Unassembled WGS sequence"/>
</dbReference>
<dbReference type="Gene3D" id="2.30.180.10">
    <property type="entry name" value="FAS1 domain"/>
    <property type="match status" value="1"/>
</dbReference>
<evidence type="ECO:0000259" key="2">
    <source>
        <dbReference type="Pfam" id="PF02469"/>
    </source>
</evidence>
<evidence type="ECO:0000313" key="4">
    <source>
        <dbReference type="Proteomes" id="UP000199421"/>
    </source>
</evidence>
<evidence type="ECO:0000313" key="3">
    <source>
        <dbReference type="EMBL" id="SEL81512.1"/>
    </source>
</evidence>
<feature type="transmembrane region" description="Helical" evidence="1">
    <location>
        <begin position="7"/>
        <end position="24"/>
    </location>
</feature>
<dbReference type="Pfam" id="PF02469">
    <property type="entry name" value="Fasciclin"/>
    <property type="match status" value="1"/>
</dbReference>
<dbReference type="STRING" id="407022.SAMN05661044_03431"/>
<gene>
    <name evidence="3" type="ORF">SAMN05661044_03431</name>
</gene>
<dbReference type="AlphaFoldDB" id="A0A1H7T9H8"/>
<dbReference type="RefSeq" id="WP_139202278.1">
    <property type="nucleotide sequence ID" value="NZ_FOAF01000004.1"/>
</dbReference>